<sequence length="325" mass="33499">MRTRMRARIALIALALGASPALAQVARKNPFSLGVNEGSVGEAGRFGLWLLHRQAEFYQLLRAGVEAAAHDPAALLSLAAAAFAYGVFHAAGPGHGKAVISSYMLANERALRRGIALSFLAAAWQGLVAIALVGVATLALGVTAQTMTAATGWIERCAFAAIAGFGFWLSWRKGFALWAALRPPPPRSRFQCDDGSGPHAADCPHCVAPDPTRLGDSFSWRQGAATVLAAGSRPCSGAILVLVFSAALGAFSIGVWAVLAMAAGTALTTAALAASAVLFKSGMTRLLGAQTRRAEIFARALEALAALAVLLLGLSLLLGLWASGG</sequence>
<keyword evidence="3" id="KW-0171">Cobalt transport</keyword>
<evidence type="ECO:0000256" key="12">
    <source>
        <dbReference type="ARBA" id="ARBA00023285"/>
    </source>
</evidence>
<feature type="transmembrane region" description="Helical" evidence="13">
    <location>
        <begin position="253"/>
        <end position="279"/>
    </location>
</feature>
<comment type="function">
    <text evidence="1">Efflux system for nickel and cobalt.</text>
</comment>
<dbReference type="PANTHER" id="PTHR40659">
    <property type="entry name" value="NICKEL/COBALT EFFLUX SYSTEM RCNA"/>
    <property type="match status" value="1"/>
</dbReference>
<proteinExistence type="inferred from homology"/>
<dbReference type="InterPro" id="IPR011541">
    <property type="entry name" value="Ni/Co_transpt_high_affinity"/>
</dbReference>
<feature type="signal peptide" evidence="14">
    <location>
        <begin position="1"/>
        <end position="23"/>
    </location>
</feature>
<evidence type="ECO:0000256" key="14">
    <source>
        <dbReference type="SAM" id="SignalP"/>
    </source>
</evidence>
<dbReference type="GO" id="GO:0032025">
    <property type="term" value="P:response to cobalt ion"/>
    <property type="evidence" value="ECO:0007669"/>
    <property type="project" value="TreeGrafter"/>
</dbReference>
<keyword evidence="10" id="KW-0921">Nickel transport</keyword>
<dbReference type="PANTHER" id="PTHR40659:SF1">
    <property type="entry name" value="NICKEL_COBALT EFFLUX SYSTEM RCNA"/>
    <property type="match status" value="1"/>
</dbReference>
<feature type="transmembrane region" description="Helical" evidence="13">
    <location>
        <begin position="73"/>
        <end position="94"/>
    </location>
</feature>
<keyword evidence="11 13" id="KW-0472">Membrane</keyword>
<evidence type="ECO:0000256" key="10">
    <source>
        <dbReference type="ARBA" id="ARBA00023112"/>
    </source>
</evidence>
<dbReference type="Proteomes" id="UP000239089">
    <property type="component" value="Unassembled WGS sequence"/>
</dbReference>
<evidence type="ECO:0000256" key="5">
    <source>
        <dbReference type="ARBA" id="ARBA00022475"/>
    </source>
</evidence>
<feature type="transmembrane region" description="Helical" evidence="13">
    <location>
        <begin position="300"/>
        <end position="322"/>
    </location>
</feature>
<evidence type="ECO:0000256" key="13">
    <source>
        <dbReference type="RuleBase" id="RU362101"/>
    </source>
</evidence>
<evidence type="ECO:0000256" key="11">
    <source>
        <dbReference type="ARBA" id="ARBA00023136"/>
    </source>
</evidence>
<comment type="subcellular location">
    <subcellularLocation>
        <location evidence="2 13">Cell membrane</location>
        <topology evidence="2 13">Multi-pass membrane protein</topology>
    </subcellularLocation>
</comment>
<accession>A0A2S6NHM4</accession>
<keyword evidence="8 13" id="KW-1133">Transmembrane helix</keyword>
<keyword evidence="5" id="KW-1003">Cell membrane</keyword>
<evidence type="ECO:0000256" key="7">
    <source>
        <dbReference type="ARBA" id="ARBA00022692"/>
    </source>
</evidence>
<evidence type="ECO:0000256" key="2">
    <source>
        <dbReference type="ARBA" id="ARBA00004651"/>
    </source>
</evidence>
<evidence type="ECO:0000313" key="15">
    <source>
        <dbReference type="EMBL" id="PPQ34101.1"/>
    </source>
</evidence>
<evidence type="ECO:0000256" key="4">
    <source>
        <dbReference type="ARBA" id="ARBA00022448"/>
    </source>
</evidence>
<dbReference type="GO" id="GO:0015099">
    <property type="term" value="F:nickel cation transmembrane transporter activity"/>
    <property type="evidence" value="ECO:0007669"/>
    <property type="project" value="UniProtKB-UniRule"/>
</dbReference>
<organism evidence="15 16">
    <name type="scientific">Rhodoblastus sphagnicola</name>
    <dbReference type="NCBI Taxonomy" id="333368"/>
    <lineage>
        <taxon>Bacteria</taxon>
        <taxon>Pseudomonadati</taxon>
        <taxon>Pseudomonadota</taxon>
        <taxon>Alphaproteobacteria</taxon>
        <taxon>Hyphomicrobiales</taxon>
        <taxon>Rhodoblastaceae</taxon>
        <taxon>Rhodoblastus</taxon>
    </lineage>
</organism>
<keyword evidence="4 13" id="KW-0813">Transport</keyword>
<keyword evidence="6" id="KW-0533">Nickel</keyword>
<gene>
    <name evidence="15" type="ORF">CCR94_00140</name>
</gene>
<keyword evidence="7 13" id="KW-0812">Transmembrane</keyword>
<evidence type="ECO:0000256" key="9">
    <source>
        <dbReference type="ARBA" id="ARBA00023065"/>
    </source>
</evidence>
<dbReference type="InterPro" id="IPR051224">
    <property type="entry name" value="NiCoT_RcnA"/>
</dbReference>
<keyword evidence="14" id="KW-0732">Signal</keyword>
<dbReference type="GO" id="GO:0005886">
    <property type="term" value="C:plasma membrane"/>
    <property type="evidence" value="ECO:0007669"/>
    <property type="project" value="UniProtKB-SubCell"/>
</dbReference>
<dbReference type="Pfam" id="PF03824">
    <property type="entry name" value="NicO"/>
    <property type="match status" value="2"/>
</dbReference>
<comment type="similarity">
    <text evidence="13">Belongs to the NiCoT transporter (TC 2.A.52) family.</text>
</comment>
<dbReference type="GO" id="GO:0006824">
    <property type="term" value="P:cobalt ion transport"/>
    <property type="evidence" value="ECO:0007669"/>
    <property type="project" value="UniProtKB-KW"/>
</dbReference>
<feature type="transmembrane region" description="Helical" evidence="13">
    <location>
        <begin position="115"/>
        <end position="141"/>
    </location>
</feature>
<dbReference type="AlphaFoldDB" id="A0A2S6NHM4"/>
<keyword evidence="16" id="KW-1185">Reference proteome</keyword>
<dbReference type="GO" id="GO:0010045">
    <property type="term" value="P:response to nickel cation"/>
    <property type="evidence" value="ECO:0007669"/>
    <property type="project" value="TreeGrafter"/>
</dbReference>
<feature type="transmembrane region" description="Helical" evidence="13">
    <location>
        <begin position="153"/>
        <end position="171"/>
    </location>
</feature>
<keyword evidence="12" id="KW-0170">Cobalt</keyword>
<comment type="caution">
    <text evidence="15">The sequence shown here is derived from an EMBL/GenBank/DDBJ whole genome shotgun (WGS) entry which is preliminary data.</text>
</comment>
<evidence type="ECO:0000313" key="16">
    <source>
        <dbReference type="Proteomes" id="UP000239089"/>
    </source>
</evidence>
<evidence type="ECO:0000256" key="1">
    <source>
        <dbReference type="ARBA" id="ARBA00002510"/>
    </source>
</evidence>
<dbReference type="GO" id="GO:0046583">
    <property type="term" value="F:monoatomic cation efflux transmembrane transporter activity"/>
    <property type="evidence" value="ECO:0007669"/>
    <property type="project" value="TreeGrafter"/>
</dbReference>
<evidence type="ECO:0000256" key="8">
    <source>
        <dbReference type="ARBA" id="ARBA00022989"/>
    </source>
</evidence>
<evidence type="ECO:0000256" key="6">
    <source>
        <dbReference type="ARBA" id="ARBA00022596"/>
    </source>
</evidence>
<dbReference type="OrthoDB" id="9812956at2"/>
<dbReference type="EMBL" id="NHSJ01000004">
    <property type="protein sequence ID" value="PPQ34101.1"/>
    <property type="molecule type" value="Genomic_DNA"/>
</dbReference>
<feature type="chain" id="PRO_5015524525" description="Nickel/cobalt efflux system" evidence="14">
    <location>
        <begin position="24"/>
        <end position="325"/>
    </location>
</feature>
<name>A0A2S6NHM4_9HYPH</name>
<feature type="transmembrane region" description="Helical" evidence="13">
    <location>
        <begin position="223"/>
        <end position="247"/>
    </location>
</feature>
<evidence type="ECO:0000256" key="3">
    <source>
        <dbReference type="ARBA" id="ARBA00022426"/>
    </source>
</evidence>
<reference evidence="15 16" key="1">
    <citation type="journal article" date="2018" name="Arch. Microbiol.">
        <title>New insights into the metabolic potential of the phototrophic purple bacterium Rhodopila globiformis DSM 161(T) from its draft genome sequence and evidence for a vanadium-dependent nitrogenase.</title>
        <authorList>
            <person name="Imhoff J.F."/>
            <person name="Rahn T."/>
            <person name="Kunzel S."/>
            <person name="Neulinger S.C."/>
        </authorList>
    </citation>
    <scope>NUCLEOTIDE SEQUENCE [LARGE SCALE GENOMIC DNA]</scope>
    <source>
        <strain evidence="15 16">DSM 16996</strain>
    </source>
</reference>
<protein>
    <recommendedName>
        <fullName evidence="13">Nickel/cobalt efflux system</fullName>
    </recommendedName>
</protein>
<keyword evidence="9" id="KW-0406">Ion transport</keyword>